<keyword evidence="4" id="KW-1185">Reference proteome</keyword>
<feature type="transmembrane region" description="Helical" evidence="1">
    <location>
        <begin position="12"/>
        <end position="36"/>
    </location>
</feature>
<reference evidence="3 4" key="1">
    <citation type="submission" date="2018-11" db="EMBL/GenBank/DDBJ databases">
        <title>Genome assembly of Steccherinum ochraceum LE-BIN_3174, the white-rot fungus of the Steccherinaceae family (The Residual Polyporoid clade, Polyporales, Basidiomycota).</title>
        <authorList>
            <person name="Fedorova T.V."/>
            <person name="Glazunova O.A."/>
            <person name="Landesman E.O."/>
            <person name="Moiseenko K.V."/>
            <person name="Psurtseva N.V."/>
            <person name="Savinova O.S."/>
            <person name="Shakhova N.V."/>
            <person name="Tyazhelova T.V."/>
            <person name="Vasina D.V."/>
        </authorList>
    </citation>
    <scope>NUCLEOTIDE SEQUENCE [LARGE SCALE GENOMIC DNA]</scope>
    <source>
        <strain evidence="3 4">LE-BIN_3174</strain>
    </source>
</reference>
<accession>A0A4R0RBI8</accession>
<dbReference type="Pfam" id="PF20151">
    <property type="entry name" value="DUF6533"/>
    <property type="match status" value="1"/>
</dbReference>
<feature type="transmembrane region" description="Helical" evidence="1">
    <location>
        <begin position="66"/>
        <end position="86"/>
    </location>
</feature>
<gene>
    <name evidence="3" type="ORF">EIP91_003674</name>
</gene>
<dbReference type="EMBL" id="RWJN01000218">
    <property type="protein sequence ID" value="TCD64752.1"/>
    <property type="molecule type" value="Genomic_DNA"/>
</dbReference>
<dbReference type="Proteomes" id="UP000292702">
    <property type="component" value="Unassembled WGS sequence"/>
</dbReference>
<keyword evidence="1" id="KW-0472">Membrane</keyword>
<organism evidence="3 4">
    <name type="scientific">Steccherinum ochraceum</name>
    <dbReference type="NCBI Taxonomy" id="92696"/>
    <lineage>
        <taxon>Eukaryota</taxon>
        <taxon>Fungi</taxon>
        <taxon>Dikarya</taxon>
        <taxon>Basidiomycota</taxon>
        <taxon>Agaricomycotina</taxon>
        <taxon>Agaricomycetes</taxon>
        <taxon>Polyporales</taxon>
        <taxon>Steccherinaceae</taxon>
        <taxon>Steccherinum</taxon>
    </lineage>
</organism>
<feature type="domain" description="DUF6533" evidence="2">
    <location>
        <begin position="26"/>
        <end position="70"/>
    </location>
</feature>
<proteinExistence type="predicted"/>
<sequence>MATPLTPELEALLLSSLGAVQQTRLLAVASFALLLWDHVVSLDREIEYFWSGKWSMTRILYFANRYFPILILSLGFVCLFTPNLSFEL</sequence>
<keyword evidence="1" id="KW-1133">Transmembrane helix</keyword>
<dbReference type="OrthoDB" id="2745134at2759"/>
<name>A0A4R0RBI8_9APHY</name>
<comment type="caution">
    <text evidence="3">The sequence shown here is derived from an EMBL/GenBank/DDBJ whole genome shotgun (WGS) entry which is preliminary data.</text>
</comment>
<evidence type="ECO:0000313" key="3">
    <source>
        <dbReference type="EMBL" id="TCD64752.1"/>
    </source>
</evidence>
<keyword evidence="1" id="KW-0812">Transmembrane</keyword>
<dbReference type="AlphaFoldDB" id="A0A4R0RBI8"/>
<protein>
    <recommendedName>
        <fullName evidence="2">DUF6533 domain-containing protein</fullName>
    </recommendedName>
</protein>
<evidence type="ECO:0000259" key="2">
    <source>
        <dbReference type="Pfam" id="PF20151"/>
    </source>
</evidence>
<evidence type="ECO:0000313" key="4">
    <source>
        <dbReference type="Proteomes" id="UP000292702"/>
    </source>
</evidence>
<dbReference type="InterPro" id="IPR045340">
    <property type="entry name" value="DUF6533"/>
</dbReference>
<dbReference type="STRING" id="92696.A0A4R0RBI8"/>
<evidence type="ECO:0000256" key="1">
    <source>
        <dbReference type="SAM" id="Phobius"/>
    </source>
</evidence>